<evidence type="ECO:0000256" key="1">
    <source>
        <dbReference type="SAM" id="SignalP"/>
    </source>
</evidence>
<reference evidence="3 4" key="1">
    <citation type="submission" date="2023-07" db="EMBL/GenBank/DDBJ databases">
        <title>Genomic Encyclopedia of Type Strains, Phase IV (KMG-IV): sequencing the most valuable type-strain genomes for metagenomic binning, comparative biology and taxonomic classification.</title>
        <authorList>
            <person name="Goeker M."/>
        </authorList>
    </citation>
    <scope>NUCLEOTIDE SEQUENCE [LARGE SCALE GENOMIC DNA]</scope>
    <source>
        <strain evidence="3 4">DSM 4006</strain>
    </source>
</reference>
<dbReference type="SUPFAM" id="SSF49503">
    <property type="entry name" value="Cupredoxins"/>
    <property type="match status" value="1"/>
</dbReference>
<protein>
    <submittedName>
        <fullName evidence="3">Sulfocyanin</fullName>
    </submittedName>
</protein>
<feature type="signal peptide" evidence="1">
    <location>
        <begin position="1"/>
        <end position="20"/>
    </location>
</feature>
<proteinExistence type="predicted"/>
<dbReference type="InterPro" id="IPR049544">
    <property type="entry name" value="SoxE-like_C"/>
</dbReference>
<dbReference type="Gene3D" id="2.60.40.420">
    <property type="entry name" value="Cupredoxins - blue copper proteins"/>
    <property type="match status" value="1"/>
</dbReference>
<dbReference type="EMBL" id="JAUSTP010000030">
    <property type="protein sequence ID" value="MDQ0191064.1"/>
    <property type="molecule type" value="Genomic_DNA"/>
</dbReference>
<feature type="domain" description="Sulfocyanin-like C-terminal" evidence="2">
    <location>
        <begin position="45"/>
        <end position="180"/>
    </location>
</feature>
<evidence type="ECO:0000313" key="3">
    <source>
        <dbReference type="EMBL" id="MDQ0191064.1"/>
    </source>
</evidence>
<accession>A0ABT9XL78</accession>
<dbReference type="RefSeq" id="WP_410028587.1">
    <property type="nucleotide sequence ID" value="NZ_JAUANV010000031.1"/>
</dbReference>
<sequence length="187" mass="19745">MRLRHWIPVLSILLLPTVTGCGSLGSSSNSDANSDNSVNVPAQQWIMSNPSQKSGIIDLEANYNDNDGGMNFDGYSNGAMTVTVPKGWTVQVKFSNDSSMTVHSVMVVPFSDRTNSSFTPTDVAFKGAATPNAESGTLNGQTQTFIFTATKPGKYAIVCGIPGHAALGMWDTLVVSDTSTSISVSTK</sequence>
<evidence type="ECO:0000313" key="4">
    <source>
        <dbReference type="Proteomes" id="UP001232973"/>
    </source>
</evidence>
<keyword evidence="1" id="KW-0732">Signal</keyword>
<comment type="caution">
    <text evidence="3">The sequence shown here is derived from an EMBL/GenBank/DDBJ whole genome shotgun (WGS) entry which is preliminary data.</text>
</comment>
<feature type="chain" id="PRO_5046234786" evidence="1">
    <location>
        <begin position="21"/>
        <end position="187"/>
    </location>
</feature>
<name>A0ABT9XL78_9BACL</name>
<dbReference type="PROSITE" id="PS51257">
    <property type="entry name" value="PROKAR_LIPOPROTEIN"/>
    <property type="match status" value="1"/>
</dbReference>
<dbReference type="InterPro" id="IPR008972">
    <property type="entry name" value="Cupredoxin"/>
</dbReference>
<keyword evidence="4" id="KW-1185">Reference proteome</keyword>
<gene>
    <name evidence="3" type="ORF">J2S03_002932</name>
</gene>
<evidence type="ECO:0000259" key="2">
    <source>
        <dbReference type="Pfam" id="PF06525"/>
    </source>
</evidence>
<dbReference type="Proteomes" id="UP001232973">
    <property type="component" value="Unassembled WGS sequence"/>
</dbReference>
<organism evidence="3 4">
    <name type="scientific">Alicyclobacillus cycloheptanicus</name>
    <dbReference type="NCBI Taxonomy" id="1457"/>
    <lineage>
        <taxon>Bacteria</taxon>
        <taxon>Bacillati</taxon>
        <taxon>Bacillota</taxon>
        <taxon>Bacilli</taxon>
        <taxon>Bacillales</taxon>
        <taxon>Alicyclobacillaceae</taxon>
        <taxon>Alicyclobacillus</taxon>
    </lineage>
</organism>
<dbReference type="Pfam" id="PF06525">
    <property type="entry name" value="SoxE"/>
    <property type="match status" value="1"/>
</dbReference>